<dbReference type="AlphaFoldDB" id="A0A6C2C9U7"/>
<evidence type="ECO:0000256" key="4">
    <source>
        <dbReference type="ARBA" id="ARBA00022553"/>
    </source>
</evidence>
<dbReference type="EC" id="2.7.13.3" evidence="3"/>
<dbReference type="RefSeq" id="WP_148621717.1">
    <property type="nucleotide sequence ID" value="NZ_SDGZ01000004.1"/>
</dbReference>
<dbReference type="SMART" id="SM00388">
    <property type="entry name" value="HisKA"/>
    <property type="match status" value="1"/>
</dbReference>
<evidence type="ECO:0000256" key="1">
    <source>
        <dbReference type="ARBA" id="ARBA00000085"/>
    </source>
</evidence>
<dbReference type="InterPro" id="IPR004358">
    <property type="entry name" value="Sig_transdc_His_kin-like_C"/>
</dbReference>
<comment type="catalytic activity">
    <reaction evidence="1">
        <text>ATP + protein L-histidine = ADP + protein N-phospho-L-histidine.</text>
        <dbReference type="EC" id="2.7.13.3"/>
    </reaction>
</comment>
<reference evidence="13 14" key="1">
    <citation type="submission" date="2019-01" db="EMBL/GenBank/DDBJ databases">
        <title>Weissella sp. nov., a novel lactic acid bacterium isolated from animal feces.</title>
        <authorList>
            <person name="Wang L.-T."/>
        </authorList>
    </citation>
    <scope>NUCLEOTIDE SEQUENCE [LARGE SCALE GENOMIC DNA]</scope>
    <source>
        <strain evidence="13 14">8H-2</strain>
    </source>
</reference>
<organism evidence="13 14">
    <name type="scientific">Weissella muntiaci</name>
    <dbReference type="NCBI Taxonomy" id="2508881"/>
    <lineage>
        <taxon>Bacteria</taxon>
        <taxon>Bacillati</taxon>
        <taxon>Bacillota</taxon>
        <taxon>Bacilli</taxon>
        <taxon>Lactobacillales</taxon>
        <taxon>Lactobacillaceae</taxon>
        <taxon>Weissella</taxon>
    </lineage>
</organism>
<evidence type="ECO:0000259" key="12">
    <source>
        <dbReference type="PROSITE" id="PS50109"/>
    </source>
</evidence>
<dbReference type="SMART" id="SM00387">
    <property type="entry name" value="HATPase_c"/>
    <property type="match status" value="1"/>
</dbReference>
<comment type="caution">
    <text evidence="13">The sequence shown here is derived from an EMBL/GenBank/DDBJ whole genome shotgun (WGS) entry which is preliminary data.</text>
</comment>
<evidence type="ECO:0000256" key="7">
    <source>
        <dbReference type="ARBA" id="ARBA00022777"/>
    </source>
</evidence>
<dbReference type="Gene3D" id="1.10.287.130">
    <property type="match status" value="1"/>
</dbReference>
<keyword evidence="14" id="KW-1185">Reference proteome</keyword>
<accession>A0A6C2C9U7</accession>
<dbReference type="InterPro" id="IPR036097">
    <property type="entry name" value="HisK_dim/P_sf"/>
</dbReference>
<dbReference type="OrthoDB" id="9786919at2"/>
<comment type="subcellular location">
    <subcellularLocation>
        <location evidence="2">Membrane</location>
    </subcellularLocation>
</comment>
<dbReference type="PRINTS" id="PR00344">
    <property type="entry name" value="BCTRLSENSOR"/>
</dbReference>
<dbReference type="Gene3D" id="3.30.565.10">
    <property type="entry name" value="Histidine kinase-like ATPase, C-terminal domain"/>
    <property type="match status" value="1"/>
</dbReference>
<evidence type="ECO:0000256" key="3">
    <source>
        <dbReference type="ARBA" id="ARBA00012438"/>
    </source>
</evidence>
<dbReference type="EMBL" id="SDGZ01000004">
    <property type="protein sequence ID" value="TYC50808.1"/>
    <property type="molecule type" value="Genomic_DNA"/>
</dbReference>
<protein>
    <recommendedName>
        <fullName evidence="3">histidine kinase</fullName>
        <ecNumber evidence="3">2.7.13.3</ecNumber>
    </recommendedName>
</protein>
<keyword evidence="9" id="KW-0902">Two-component regulatory system</keyword>
<dbReference type="CDD" id="cd00075">
    <property type="entry name" value="HATPase"/>
    <property type="match status" value="1"/>
</dbReference>
<proteinExistence type="predicted"/>
<keyword evidence="6 11" id="KW-0812">Transmembrane</keyword>
<sequence length="450" mass="51198">MFFVKTENVRSSRKIIVRTFAKLFAMIFLVLVVVTTSTVAYRLILNRQHDVVGLAQKMATSDIDSAIDWDTWRENSIVDLRDVYMTAKLNANKQTLYSDRTAKTVATKDVKIKLLDQYYWVHERGLYYRYTVSVKNGRLIVMIGMSSVFKTLKTMLLVMLLTTFALYMLAVFFIRHLADKISAPLVNFTQAVGQVTLNESIETQLPEVNEPAEVNALRETSVLWLMSLQDQVIREKEFIANASHELKTPLTAFRGNLALIKRRGQDHPEVVPRALELLDQEAERMQGLVSQLLLISQAERQSMKIGSAQPLVEIFDQFLQVAKAETNRQIEIQRMPAGKVITDKINAVHILKIIFENALKYSEAQERVILRLGFDYIEIVDFGLGIPLEDRSKVFERFFRGDRAHSSKINGTGLGLALAAELAAKSQMKISFSDNQSRGTIARIDFLDEQ</sequence>
<dbReference type="InterPro" id="IPR005467">
    <property type="entry name" value="His_kinase_dom"/>
</dbReference>
<evidence type="ECO:0000313" key="13">
    <source>
        <dbReference type="EMBL" id="TYC50808.1"/>
    </source>
</evidence>
<dbReference type="CDD" id="cd00082">
    <property type="entry name" value="HisKA"/>
    <property type="match status" value="1"/>
</dbReference>
<evidence type="ECO:0000256" key="8">
    <source>
        <dbReference type="ARBA" id="ARBA00022989"/>
    </source>
</evidence>
<evidence type="ECO:0000256" key="2">
    <source>
        <dbReference type="ARBA" id="ARBA00004370"/>
    </source>
</evidence>
<dbReference type="InterPro" id="IPR050428">
    <property type="entry name" value="TCS_sensor_his_kinase"/>
</dbReference>
<keyword evidence="10 11" id="KW-0472">Membrane</keyword>
<keyword evidence="4" id="KW-0597">Phosphoprotein</keyword>
<dbReference type="InterPro" id="IPR003594">
    <property type="entry name" value="HATPase_dom"/>
</dbReference>
<keyword evidence="7" id="KW-0418">Kinase</keyword>
<dbReference type="PROSITE" id="PS50109">
    <property type="entry name" value="HIS_KIN"/>
    <property type="match status" value="1"/>
</dbReference>
<gene>
    <name evidence="13" type="ORF">ESZ50_00910</name>
</gene>
<feature type="transmembrane region" description="Helical" evidence="11">
    <location>
        <begin position="20"/>
        <end position="44"/>
    </location>
</feature>
<name>A0A6C2C9U7_9LACO</name>
<dbReference type="GO" id="GO:0000155">
    <property type="term" value="F:phosphorelay sensor kinase activity"/>
    <property type="evidence" value="ECO:0007669"/>
    <property type="project" value="InterPro"/>
</dbReference>
<dbReference type="Proteomes" id="UP000371977">
    <property type="component" value="Unassembled WGS sequence"/>
</dbReference>
<feature type="domain" description="Histidine kinase" evidence="12">
    <location>
        <begin position="241"/>
        <end position="450"/>
    </location>
</feature>
<dbReference type="FunFam" id="1.10.287.130:FF:000001">
    <property type="entry name" value="Two-component sensor histidine kinase"/>
    <property type="match status" value="1"/>
</dbReference>
<dbReference type="Pfam" id="PF00512">
    <property type="entry name" value="HisKA"/>
    <property type="match status" value="1"/>
</dbReference>
<dbReference type="GO" id="GO:0005886">
    <property type="term" value="C:plasma membrane"/>
    <property type="evidence" value="ECO:0007669"/>
    <property type="project" value="TreeGrafter"/>
</dbReference>
<dbReference type="SUPFAM" id="SSF47384">
    <property type="entry name" value="Homodimeric domain of signal transducing histidine kinase"/>
    <property type="match status" value="1"/>
</dbReference>
<evidence type="ECO:0000256" key="10">
    <source>
        <dbReference type="ARBA" id="ARBA00023136"/>
    </source>
</evidence>
<evidence type="ECO:0000256" key="6">
    <source>
        <dbReference type="ARBA" id="ARBA00022692"/>
    </source>
</evidence>
<dbReference type="InterPro" id="IPR003661">
    <property type="entry name" value="HisK_dim/P_dom"/>
</dbReference>
<dbReference type="PANTHER" id="PTHR45436">
    <property type="entry name" value="SENSOR HISTIDINE KINASE YKOH"/>
    <property type="match status" value="1"/>
</dbReference>
<evidence type="ECO:0000313" key="14">
    <source>
        <dbReference type="Proteomes" id="UP000371977"/>
    </source>
</evidence>
<evidence type="ECO:0000256" key="11">
    <source>
        <dbReference type="SAM" id="Phobius"/>
    </source>
</evidence>
<keyword evidence="8 11" id="KW-1133">Transmembrane helix</keyword>
<dbReference type="SUPFAM" id="SSF55874">
    <property type="entry name" value="ATPase domain of HSP90 chaperone/DNA topoisomerase II/histidine kinase"/>
    <property type="match status" value="1"/>
</dbReference>
<evidence type="ECO:0000256" key="5">
    <source>
        <dbReference type="ARBA" id="ARBA00022679"/>
    </source>
</evidence>
<feature type="transmembrane region" description="Helical" evidence="11">
    <location>
        <begin position="155"/>
        <end position="174"/>
    </location>
</feature>
<keyword evidence="5" id="KW-0808">Transferase</keyword>
<evidence type="ECO:0000256" key="9">
    <source>
        <dbReference type="ARBA" id="ARBA00023012"/>
    </source>
</evidence>
<dbReference type="Pfam" id="PF02518">
    <property type="entry name" value="HATPase_c"/>
    <property type="match status" value="1"/>
</dbReference>
<dbReference type="InterPro" id="IPR036890">
    <property type="entry name" value="HATPase_C_sf"/>
</dbReference>
<dbReference type="PANTHER" id="PTHR45436:SF5">
    <property type="entry name" value="SENSOR HISTIDINE KINASE TRCS"/>
    <property type="match status" value="1"/>
</dbReference>